<organism evidence="2 3">
    <name type="scientific">Pannonibacter tanglangensis</name>
    <dbReference type="NCBI Taxonomy" id="2750084"/>
    <lineage>
        <taxon>Bacteria</taxon>
        <taxon>Pseudomonadati</taxon>
        <taxon>Pseudomonadota</taxon>
        <taxon>Alphaproteobacteria</taxon>
        <taxon>Hyphomicrobiales</taxon>
        <taxon>Stappiaceae</taxon>
        <taxon>Pannonibacter</taxon>
    </lineage>
</organism>
<dbReference type="Pfam" id="PF13770">
    <property type="entry name" value="DUF4169"/>
    <property type="match status" value="1"/>
</dbReference>
<evidence type="ECO:0000313" key="3">
    <source>
        <dbReference type="Proteomes" id="UP000541347"/>
    </source>
</evidence>
<feature type="compositionally biased region" description="Basic and acidic residues" evidence="1">
    <location>
        <begin position="34"/>
        <end position="59"/>
    </location>
</feature>
<reference evidence="2 3" key="1">
    <citation type="submission" date="2020-01" db="EMBL/GenBank/DDBJ databases">
        <authorList>
            <person name="Peng S.Y."/>
            <person name="Li J."/>
            <person name="Wang M."/>
            <person name="Wang L."/>
            <person name="Wang C.Q."/>
            <person name="Wang J.R."/>
        </authorList>
    </citation>
    <scope>NUCLEOTIDE SEQUENCE [LARGE SCALE GENOMIC DNA]</scope>
    <source>
        <strain evidence="2 3">XCT-34</strain>
    </source>
</reference>
<comment type="caution">
    <text evidence="2">The sequence shown here is derived from an EMBL/GenBank/DDBJ whole genome shotgun (WGS) entry which is preliminary data.</text>
</comment>
<proteinExistence type="predicted"/>
<feature type="region of interest" description="Disordered" evidence="1">
    <location>
        <begin position="1"/>
        <end position="81"/>
    </location>
</feature>
<feature type="compositionally biased region" description="Low complexity" evidence="1">
    <location>
        <begin position="60"/>
        <end position="70"/>
    </location>
</feature>
<evidence type="ECO:0000313" key="2">
    <source>
        <dbReference type="EMBL" id="NBN63393.1"/>
    </source>
</evidence>
<dbReference type="InterPro" id="IPR025227">
    <property type="entry name" value="DUF4169"/>
</dbReference>
<dbReference type="RefSeq" id="WP_161675265.1">
    <property type="nucleotide sequence ID" value="NZ_JAABLP010000002.1"/>
</dbReference>
<gene>
    <name evidence="2" type="ORF">GWI71_06840</name>
</gene>
<accession>A0ABW9ZFE3</accession>
<name>A0ABW9ZFE3_9HYPH</name>
<protein>
    <submittedName>
        <fullName evidence="2">DUF4169 family protein</fullName>
    </submittedName>
</protein>
<dbReference type="Proteomes" id="UP000541347">
    <property type="component" value="Unassembled WGS sequence"/>
</dbReference>
<sequence length="81" mass="8832">MAADIVNLRQARKQRDRKDREATAEANRVRYGRSKADRKLAEAREEIARRHLDGHRLADGDPAAPSPAADTVTPGASGPDS</sequence>
<keyword evidence="3" id="KW-1185">Reference proteome</keyword>
<evidence type="ECO:0000256" key="1">
    <source>
        <dbReference type="SAM" id="MobiDB-lite"/>
    </source>
</evidence>
<dbReference type="EMBL" id="JAABLP010000002">
    <property type="protein sequence ID" value="NBN63393.1"/>
    <property type="molecule type" value="Genomic_DNA"/>
</dbReference>